<dbReference type="InterPro" id="IPR025671">
    <property type="entry name" value="HXXEE"/>
</dbReference>
<comment type="caution">
    <text evidence="2">The sequence shown here is derived from an EMBL/GenBank/DDBJ whole genome shotgun (WGS) entry which is preliminary data.</text>
</comment>
<keyword evidence="1" id="KW-0812">Transmembrane</keyword>
<evidence type="ECO:0000256" key="1">
    <source>
        <dbReference type="SAM" id="Phobius"/>
    </source>
</evidence>
<dbReference type="RefSeq" id="WP_190137416.1">
    <property type="nucleotide sequence ID" value="NZ_BNBT01000061.1"/>
</dbReference>
<name>A0A918ZSC4_9ACTN</name>
<evidence type="ECO:0000313" key="3">
    <source>
        <dbReference type="Proteomes" id="UP000608024"/>
    </source>
</evidence>
<keyword evidence="1" id="KW-0472">Membrane</keyword>
<evidence type="ECO:0000313" key="2">
    <source>
        <dbReference type="EMBL" id="GHE67891.1"/>
    </source>
</evidence>
<gene>
    <name evidence="2" type="ORF">GCM10018785_40640</name>
</gene>
<reference evidence="2" key="1">
    <citation type="journal article" date="2014" name="Int. J. Syst. Evol. Microbiol.">
        <title>Complete genome sequence of Corynebacterium casei LMG S-19264T (=DSM 44701T), isolated from a smear-ripened cheese.</title>
        <authorList>
            <consortium name="US DOE Joint Genome Institute (JGI-PGF)"/>
            <person name="Walter F."/>
            <person name="Albersmeier A."/>
            <person name="Kalinowski J."/>
            <person name="Ruckert C."/>
        </authorList>
    </citation>
    <scope>NUCLEOTIDE SEQUENCE</scope>
    <source>
        <strain evidence="2">JCM 4784</strain>
    </source>
</reference>
<keyword evidence="3" id="KW-1185">Reference proteome</keyword>
<dbReference type="EMBL" id="BNBT01000061">
    <property type="protein sequence ID" value="GHE67891.1"/>
    <property type="molecule type" value="Genomic_DNA"/>
</dbReference>
<keyword evidence="1" id="KW-1133">Transmembrane helix</keyword>
<accession>A0A918ZSC4</accession>
<protein>
    <submittedName>
        <fullName evidence="2">Membrane protein</fullName>
    </submittedName>
</protein>
<dbReference type="Pfam" id="PF13787">
    <property type="entry name" value="HXXEE"/>
    <property type="match status" value="1"/>
</dbReference>
<dbReference type="AlphaFoldDB" id="A0A918ZSC4"/>
<sequence>MIDDTGNATVTTGEAGGAVPAAATYGLFAAWALHDAEELLTLPRWVRTRVPELRETAPWVPGRLWRALESVDEREFAVAVGVVGAMMAAAAAAGARSGGRSPAYQTVLNGFGLHGLVHLAQAAAVRGYTPGAVTSPLLVVPFTLWARGRLRRAGVLRPTRTGEVLARLAWAGAAAGAAAARARRVVRR</sequence>
<feature type="transmembrane region" description="Helical" evidence="1">
    <location>
        <begin position="76"/>
        <end position="95"/>
    </location>
</feature>
<proteinExistence type="predicted"/>
<reference evidence="2" key="2">
    <citation type="submission" date="2020-09" db="EMBL/GenBank/DDBJ databases">
        <authorList>
            <person name="Sun Q."/>
            <person name="Ohkuma M."/>
        </authorList>
    </citation>
    <scope>NUCLEOTIDE SEQUENCE</scope>
    <source>
        <strain evidence="2">JCM 4784</strain>
    </source>
</reference>
<organism evidence="2 3">
    <name type="scientific">Streptomyces longispororuber</name>
    <dbReference type="NCBI Taxonomy" id="68230"/>
    <lineage>
        <taxon>Bacteria</taxon>
        <taxon>Bacillati</taxon>
        <taxon>Actinomycetota</taxon>
        <taxon>Actinomycetes</taxon>
        <taxon>Kitasatosporales</taxon>
        <taxon>Streptomycetaceae</taxon>
        <taxon>Streptomyces</taxon>
    </lineage>
</organism>
<dbReference type="Proteomes" id="UP000608024">
    <property type="component" value="Unassembled WGS sequence"/>
</dbReference>